<dbReference type="SUPFAM" id="SSF74653">
    <property type="entry name" value="TolA/TonB C-terminal domain"/>
    <property type="match status" value="1"/>
</dbReference>
<keyword evidence="4 5" id="KW-0472">Membrane</keyword>
<feature type="domain" description="TonB C-terminal" evidence="6">
    <location>
        <begin position="165"/>
        <end position="255"/>
    </location>
</feature>
<name>A0A238YJE3_9BACT</name>
<sequence length="255" mass="28739">MESFEKNYRKLDIFAFTVSLVIHIFILTFFQIKNTVFKTSEFEVVDFNAFSLDTEVESNLIALKSNPGKSTTTSGENYKVEIPRGMKIKRSGKGETKKSITFPVKRKGLSKAIPAPKTGRKDAISSKRVNNRATGNARYTFSISDSAGEKEKSSFSDLKVKGSPIAEYALQIKRKIMENWQNPYTNSNKKLLVELSFTLDKNGKLTSFNIEKLSEDSLFNDSAINAIYSSAPFPPFPEELRNLNSLTLKVKFEVK</sequence>
<dbReference type="InterPro" id="IPR006260">
    <property type="entry name" value="TonB/TolA_C"/>
</dbReference>
<dbReference type="Pfam" id="PF13103">
    <property type="entry name" value="TonB_2"/>
    <property type="match status" value="1"/>
</dbReference>
<evidence type="ECO:0000256" key="2">
    <source>
        <dbReference type="ARBA" id="ARBA00022692"/>
    </source>
</evidence>
<comment type="subcellular location">
    <subcellularLocation>
        <location evidence="1">Membrane</location>
        <topology evidence="1">Single-pass membrane protein</topology>
    </subcellularLocation>
</comment>
<accession>A0A238YJE3</accession>
<gene>
    <name evidence="7" type="ORF">SAMN06265340_103176</name>
</gene>
<reference evidence="8" key="1">
    <citation type="submission" date="2017-06" db="EMBL/GenBank/DDBJ databases">
        <authorList>
            <person name="Varghese N."/>
            <person name="Submissions S."/>
        </authorList>
    </citation>
    <scope>NUCLEOTIDE SEQUENCE [LARGE SCALE GENOMIC DNA]</scope>
    <source>
        <strain evidence="8">DSM 15668</strain>
    </source>
</reference>
<evidence type="ECO:0000256" key="5">
    <source>
        <dbReference type="SAM" id="Phobius"/>
    </source>
</evidence>
<evidence type="ECO:0000313" key="7">
    <source>
        <dbReference type="EMBL" id="SNR70831.1"/>
    </source>
</evidence>
<dbReference type="EMBL" id="FZOB01000003">
    <property type="protein sequence ID" value="SNR70831.1"/>
    <property type="molecule type" value="Genomic_DNA"/>
</dbReference>
<dbReference type="GO" id="GO:0055085">
    <property type="term" value="P:transmembrane transport"/>
    <property type="evidence" value="ECO:0007669"/>
    <property type="project" value="InterPro"/>
</dbReference>
<proteinExistence type="predicted"/>
<dbReference type="PROSITE" id="PS52015">
    <property type="entry name" value="TONB_CTD"/>
    <property type="match status" value="1"/>
</dbReference>
<feature type="transmembrane region" description="Helical" evidence="5">
    <location>
        <begin position="12"/>
        <end position="32"/>
    </location>
</feature>
<evidence type="ECO:0000256" key="3">
    <source>
        <dbReference type="ARBA" id="ARBA00022989"/>
    </source>
</evidence>
<dbReference type="OrthoDB" id="13251at2"/>
<dbReference type="InterPro" id="IPR037682">
    <property type="entry name" value="TonB_C"/>
</dbReference>
<dbReference type="AlphaFoldDB" id="A0A238YJE3"/>
<dbReference type="GO" id="GO:0016020">
    <property type="term" value="C:membrane"/>
    <property type="evidence" value="ECO:0007669"/>
    <property type="project" value="UniProtKB-SubCell"/>
</dbReference>
<organism evidence="7 8">
    <name type="scientific">Desulfurobacterium atlanticum</name>
    <dbReference type="NCBI Taxonomy" id="240169"/>
    <lineage>
        <taxon>Bacteria</taxon>
        <taxon>Pseudomonadati</taxon>
        <taxon>Aquificota</taxon>
        <taxon>Aquificia</taxon>
        <taxon>Desulfurobacteriales</taxon>
        <taxon>Desulfurobacteriaceae</taxon>
        <taxon>Desulfurobacterium</taxon>
    </lineage>
</organism>
<keyword evidence="3 5" id="KW-1133">Transmembrane helix</keyword>
<evidence type="ECO:0000256" key="4">
    <source>
        <dbReference type="ARBA" id="ARBA00023136"/>
    </source>
</evidence>
<dbReference type="Proteomes" id="UP000198405">
    <property type="component" value="Unassembled WGS sequence"/>
</dbReference>
<dbReference type="Gene3D" id="3.30.1150.10">
    <property type="match status" value="1"/>
</dbReference>
<keyword evidence="2 5" id="KW-0812">Transmembrane</keyword>
<dbReference type="NCBIfam" id="TIGR01352">
    <property type="entry name" value="tonB_Cterm"/>
    <property type="match status" value="1"/>
</dbReference>
<protein>
    <submittedName>
        <fullName evidence="7">Protein TonB</fullName>
    </submittedName>
</protein>
<keyword evidence="8" id="KW-1185">Reference proteome</keyword>
<evidence type="ECO:0000256" key="1">
    <source>
        <dbReference type="ARBA" id="ARBA00004167"/>
    </source>
</evidence>
<dbReference type="RefSeq" id="WP_089322716.1">
    <property type="nucleotide sequence ID" value="NZ_FZOB01000003.1"/>
</dbReference>
<evidence type="ECO:0000313" key="8">
    <source>
        <dbReference type="Proteomes" id="UP000198405"/>
    </source>
</evidence>
<evidence type="ECO:0000259" key="6">
    <source>
        <dbReference type="PROSITE" id="PS52015"/>
    </source>
</evidence>